<evidence type="ECO:0000313" key="3">
    <source>
        <dbReference type="Proteomes" id="UP000013028"/>
    </source>
</evidence>
<organism evidence="2 3">
    <name type="scientific">Acinetobacter nosocomialis NIPH 386</name>
    <dbReference type="NCBI Taxonomy" id="1217985"/>
    <lineage>
        <taxon>Bacteria</taxon>
        <taxon>Pseudomonadati</taxon>
        <taxon>Pseudomonadota</taxon>
        <taxon>Gammaproteobacteria</taxon>
        <taxon>Moraxellales</taxon>
        <taxon>Moraxellaceae</taxon>
        <taxon>Acinetobacter</taxon>
        <taxon>Acinetobacter calcoaceticus/baumannii complex</taxon>
    </lineage>
</organism>
<name>A0AAV3IQS0_ACINO</name>
<dbReference type="Pfam" id="PF06114">
    <property type="entry name" value="Peptidase_M78"/>
    <property type="match status" value="1"/>
</dbReference>
<reference evidence="2 3" key="1">
    <citation type="submission" date="2013-02" db="EMBL/GenBank/DDBJ databases">
        <title>The Genome Sequence of Acinetobacter nosocomialis NIPH 386.</title>
        <authorList>
            <consortium name="The Broad Institute Genome Sequencing Platform"/>
            <consortium name="The Broad Institute Genome Sequencing Center for Infectious Disease"/>
            <person name="Cerqueira G."/>
            <person name="Feldgarden M."/>
            <person name="Courvalin P."/>
            <person name="Perichon B."/>
            <person name="Grillot-Courvalin C."/>
            <person name="Clermont D."/>
            <person name="Rocha E."/>
            <person name="Yoon E.-J."/>
            <person name="Nemec A."/>
            <person name="Walker B."/>
            <person name="Young S.K."/>
            <person name="Zeng Q."/>
            <person name="Gargeya S."/>
            <person name="Fitzgerald M."/>
            <person name="Haas B."/>
            <person name="Abouelleil A."/>
            <person name="Alvarado L."/>
            <person name="Arachchi H.M."/>
            <person name="Berlin A.M."/>
            <person name="Chapman S.B."/>
            <person name="Dewar J."/>
            <person name="Goldberg J."/>
            <person name="Griggs A."/>
            <person name="Gujja S."/>
            <person name="Hansen M."/>
            <person name="Howarth C."/>
            <person name="Imamovic A."/>
            <person name="Larimer J."/>
            <person name="McCowan C."/>
            <person name="Murphy C."/>
            <person name="Neiman D."/>
            <person name="Pearson M."/>
            <person name="Priest M."/>
            <person name="Roberts A."/>
            <person name="Saif S."/>
            <person name="Shea T."/>
            <person name="Sisk P."/>
            <person name="Sykes S."/>
            <person name="Wortman J."/>
            <person name="Nusbaum C."/>
            <person name="Birren B."/>
        </authorList>
    </citation>
    <scope>NUCLEOTIDE SEQUENCE [LARGE SCALE GENOMIC DNA]</scope>
    <source>
        <strain evidence="2 3">NIPH 386</strain>
    </source>
</reference>
<feature type="domain" description="IrrE N-terminal-like" evidence="1">
    <location>
        <begin position="34"/>
        <end position="162"/>
    </location>
</feature>
<gene>
    <name evidence="2" type="ORF">F958_01029</name>
</gene>
<evidence type="ECO:0000313" key="2">
    <source>
        <dbReference type="EMBL" id="ENV41896.1"/>
    </source>
</evidence>
<dbReference type="InterPro" id="IPR052345">
    <property type="entry name" value="Rad_response_metalloprotease"/>
</dbReference>
<dbReference type="AlphaFoldDB" id="A0AAV3IQS0"/>
<protein>
    <recommendedName>
        <fullName evidence="1">IrrE N-terminal-like domain-containing protein</fullName>
    </recommendedName>
</protein>
<proteinExistence type="predicted"/>
<dbReference type="Proteomes" id="UP000013028">
    <property type="component" value="Unassembled WGS sequence"/>
</dbReference>
<evidence type="ECO:0000259" key="1">
    <source>
        <dbReference type="Pfam" id="PF06114"/>
    </source>
</evidence>
<dbReference type="PANTHER" id="PTHR43236">
    <property type="entry name" value="ANTITOXIN HIGA1"/>
    <property type="match status" value="1"/>
</dbReference>
<dbReference type="PANTHER" id="PTHR43236:SF1">
    <property type="entry name" value="BLL7220 PROTEIN"/>
    <property type="match status" value="1"/>
</dbReference>
<accession>A0AAV3IQS0</accession>
<comment type="caution">
    <text evidence="2">The sequence shown here is derived from an EMBL/GenBank/DDBJ whole genome shotgun (WGS) entry which is preliminary data.</text>
</comment>
<dbReference type="EMBL" id="APPP01000009">
    <property type="protein sequence ID" value="ENV41896.1"/>
    <property type="molecule type" value="Genomic_DNA"/>
</dbReference>
<dbReference type="RefSeq" id="WP_004884829.1">
    <property type="nucleotide sequence ID" value="NZ_KB849569.1"/>
</dbReference>
<dbReference type="Gene3D" id="1.10.10.2910">
    <property type="match status" value="1"/>
</dbReference>
<dbReference type="InterPro" id="IPR010359">
    <property type="entry name" value="IrrE_HExxH"/>
</dbReference>
<sequence>MSNNTKYDIEAEATQIRQNYNFRDCEIDLFKLGEDLGIEIKTESKKTSGISGALIRYGNNFLIYYASSINNIAYQRFSIAHEFGHYFLPAHPENIFKDGFHYSHAGTGSKDRYEREADYFSTCLLMPKFLFQQEMYKYNDGMEAIKNLANIFNTSLTSTAIRYIELIEIPAMLVISKNNIIDAVFMTKELRKFGKNIYVKNNILPTRDICSTEQTKREILLNSWIHTNHQIKAIEESIFLGSYEKTLTVITTPILYKEIEEKTNSSFWVPPYF</sequence>